<dbReference type="Gene3D" id="3.10.120.10">
    <property type="entry name" value="Cytochrome b5-like heme/steroid binding domain"/>
    <property type="match status" value="1"/>
</dbReference>
<evidence type="ECO:0000256" key="7">
    <source>
        <dbReference type="SAM" id="Phobius"/>
    </source>
</evidence>
<reference evidence="9" key="1">
    <citation type="submission" date="2014-11" db="EMBL/GenBank/DDBJ databases">
        <authorList>
            <person name="Otto D Thomas"/>
            <person name="Naeem Raeece"/>
        </authorList>
    </citation>
    <scope>NUCLEOTIDE SEQUENCE</scope>
</reference>
<keyword evidence="7" id="KW-0812">Transmembrane</keyword>
<keyword evidence="7" id="KW-1133">Transmembrane helix</keyword>
<accession>A0A0G4FB31</accession>
<evidence type="ECO:0000256" key="1">
    <source>
        <dbReference type="ARBA" id="ARBA00004240"/>
    </source>
</evidence>
<dbReference type="GO" id="GO:0016020">
    <property type="term" value="C:membrane"/>
    <property type="evidence" value="ECO:0007669"/>
    <property type="project" value="TreeGrafter"/>
</dbReference>
<evidence type="ECO:0000256" key="3">
    <source>
        <dbReference type="ARBA" id="ARBA00022723"/>
    </source>
</evidence>
<keyword evidence="4" id="KW-0256">Endoplasmic reticulum</keyword>
<protein>
    <recommendedName>
        <fullName evidence="8">Cytochrome b5 heme-binding domain-containing protein</fullName>
    </recommendedName>
</protein>
<comment type="similarity">
    <text evidence="6">Belongs to the cytochrome b5 family. MAPR subfamily.</text>
</comment>
<evidence type="ECO:0000256" key="5">
    <source>
        <dbReference type="ARBA" id="ARBA00023004"/>
    </source>
</evidence>
<name>A0A0G4FB31_9ALVE</name>
<dbReference type="InterPro" id="IPR001199">
    <property type="entry name" value="Cyt_B5-like_heme/steroid-bd"/>
</dbReference>
<keyword evidence="7" id="KW-0472">Membrane</keyword>
<evidence type="ECO:0000256" key="2">
    <source>
        <dbReference type="ARBA" id="ARBA00022617"/>
    </source>
</evidence>
<comment type="subcellular location">
    <subcellularLocation>
        <location evidence="1">Endoplasmic reticulum</location>
    </subcellularLocation>
</comment>
<dbReference type="PANTHER" id="PTHR10281:SF72">
    <property type="entry name" value="NEUDESIN"/>
    <property type="match status" value="1"/>
</dbReference>
<dbReference type="EMBL" id="CDMZ01000237">
    <property type="protein sequence ID" value="CEM09842.1"/>
    <property type="molecule type" value="Genomic_DNA"/>
</dbReference>
<dbReference type="VEuPathDB" id="CryptoDB:Cvel_16007"/>
<dbReference type="PhylomeDB" id="A0A0G4FB31"/>
<gene>
    <name evidence="9" type="ORF">Cvel_16007</name>
</gene>
<evidence type="ECO:0000259" key="8">
    <source>
        <dbReference type="SMART" id="SM01117"/>
    </source>
</evidence>
<dbReference type="GO" id="GO:0046872">
    <property type="term" value="F:metal ion binding"/>
    <property type="evidence" value="ECO:0007669"/>
    <property type="project" value="UniProtKB-KW"/>
</dbReference>
<proteinExistence type="inferred from homology"/>
<dbReference type="SMART" id="SM01117">
    <property type="entry name" value="Cyt-b5"/>
    <property type="match status" value="1"/>
</dbReference>
<feature type="transmembrane region" description="Helical" evidence="7">
    <location>
        <begin position="6"/>
        <end position="28"/>
    </location>
</feature>
<dbReference type="InterPro" id="IPR036400">
    <property type="entry name" value="Cyt_B5-like_heme/steroid_sf"/>
</dbReference>
<dbReference type="FunFam" id="3.10.120.10:FF:000003">
    <property type="entry name" value="membrane-associated progesterone receptor component 1"/>
    <property type="match status" value="1"/>
</dbReference>
<sequence length="160" mass="17839">MSSSSQSWRGVVLLGAAAGAAGLAYLWWKNQIQEAEEREMEERVPFVKPPKPNPCPKDFTPAELAEFDGSDGKPVYIGCKGVVYDMTSHPDGRTMYGPGGSYNVFAGKDATRAFAKFNFDQQEMNKGDWSDLNVFENEMLQSWVDKFDSKYDVVGKVVFT</sequence>
<evidence type="ECO:0000313" key="9">
    <source>
        <dbReference type="EMBL" id="CEM09842.1"/>
    </source>
</evidence>
<evidence type="ECO:0000256" key="4">
    <source>
        <dbReference type="ARBA" id="ARBA00022824"/>
    </source>
</evidence>
<dbReference type="AlphaFoldDB" id="A0A0G4FB31"/>
<feature type="domain" description="Cytochrome b5 heme-binding" evidence="8">
    <location>
        <begin position="59"/>
        <end position="158"/>
    </location>
</feature>
<keyword evidence="5" id="KW-0408">Iron</keyword>
<dbReference type="Pfam" id="PF00173">
    <property type="entry name" value="Cyt-b5"/>
    <property type="match status" value="1"/>
</dbReference>
<keyword evidence="2" id="KW-0349">Heme</keyword>
<dbReference type="GO" id="GO:0005783">
    <property type="term" value="C:endoplasmic reticulum"/>
    <property type="evidence" value="ECO:0007669"/>
    <property type="project" value="UniProtKB-SubCell"/>
</dbReference>
<evidence type="ECO:0000256" key="6">
    <source>
        <dbReference type="ARBA" id="ARBA00038357"/>
    </source>
</evidence>
<dbReference type="InterPro" id="IPR050577">
    <property type="entry name" value="MAPR/NEUFC/NENF-like"/>
</dbReference>
<dbReference type="SUPFAM" id="SSF55856">
    <property type="entry name" value="Cytochrome b5-like heme/steroid binding domain"/>
    <property type="match status" value="1"/>
</dbReference>
<keyword evidence="3" id="KW-0479">Metal-binding</keyword>
<organism evidence="9">
    <name type="scientific">Chromera velia CCMP2878</name>
    <dbReference type="NCBI Taxonomy" id="1169474"/>
    <lineage>
        <taxon>Eukaryota</taxon>
        <taxon>Sar</taxon>
        <taxon>Alveolata</taxon>
        <taxon>Colpodellida</taxon>
        <taxon>Chromeraceae</taxon>
        <taxon>Chromera</taxon>
    </lineage>
</organism>
<dbReference type="PANTHER" id="PTHR10281">
    <property type="entry name" value="MEMBRANE-ASSOCIATED PROGESTERONE RECEPTOR COMPONENT-RELATED"/>
    <property type="match status" value="1"/>
</dbReference>